<sequence length="188" mass="21222">MQKYLIVGLGNPGQKYEKTRHNIGFLILNRMAEKACASFENGNFGEILQFKYKARPVVLLKPNTFMNLSGNAVQFWLKRENISLENLLVVTDDLNLPFGTLRLRGKGSDGGHNGLKHIQQVLNTTKYPKLRFGIGDEFSRGQQIDYVLGEWSADENLKLNERVETAAETCFSFIFAGLANTMNQFNGK</sequence>
<feature type="active site" description="Proton acceptor" evidence="7">
    <location>
        <position position="21"/>
    </location>
</feature>
<name>A0A383TVL7_9FLAO</name>
<keyword evidence="3 7" id="KW-0378">Hydrolase</keyword>
<feature type="binding site" evidence="7">
    <location>
        <position position="65"/>
    </location>
    <ligand>
        <name>tRNA</name>
        <dbReference type="ChEBI" id="CHEBI:17843"/>
    </ligand>
</feature>
<dbReference type="NCBIfam" id="TIGR00447">
    <property type="entry name" value="pth"/>
    <property type="match status" value="1"/>
</dbReference>
<organism evidence="10 11">
    <name type="scientific">Candidatus Ornithobacterium hominis</name>
    <dbReference type="NCBI Taxonomy" id="2497989"/>
    <lineage>
        <taxon>Bacteria</taxon>
        <taxon>Pseudomonadati</taxon>
        <taxon>Bacteroidota</taxon>
        <taxon>Flavobacteriia</taxon>
        <taxon>Flavobacteriales</taxon>
        <taxon>Weeksellaceae</taxon>
        <taxon>Ornithobacterium</taxon>
    </lineage>
</organism>
<comment type="subunit">
    <text evidence="7">Monomer.</text>
</comment>
<dbReference type="GO" id="GO:0006515">
    <property type="term" value="P:protein quality control for misfolded or incompletely synthesized proteins"/>
    <property type="evidence" value="ECO:0007669"/>
    <property type="project" value="UniProtKB-UniRule"/>
</dbReference>
<keyword evidence="4 7" id="KW-0694">RNA-binding</keyword>
<dbReference type="Pfam" id="PF01195">
    <property type="entry name" value="Pept_tRNA_hydro"/>
    <property type="match status" value="1"/>
</dbReference>
<dbReference type="GO" id="GO:0072344">
    <property type="term" value="P:rescue of stalled ribosome"/>
    <property type="evidence" value="ECO:0007669"/>
    <property type="project" value="UniProtKB-UniRule"/>
</dbReference>
<evidence type="ECO:0000256" key="6">
    <source>
        <dbReference type="ARBA" id="ARBA00050038"/>
    </source>
</evidence>
<dbReference type="GO" id="GO:0004045">
    <property type="term" value="F:peptidyl-tRNA hydrolase activity"/>
    <property type="evidence" value="ECO:0007669"/>
    <property type="project" value="UniProtKB-UniRule"/>
</dbReference>
<dbReference type="InterPro" id="IPR036416">
    <property type="entry name" value="Pept_tRNA_hydro_sf"/>
</dbReference>
<evidence type="ECO:0000256" key="7">
    <source>
        <dbReference type="HAMAP-Rule" id="MF_00083"/>
    </source>
</evidence>
<evidence type="ECO:0000256" key="3">
    <source>
        <dbReference type="ARBA" id="ARBA00022801"/>
    </source>
</evidence>
<comment type="function">
    <text evidence="7">Catalyzes the release of premature peptidyl moieties from peptidyl-tRNA molecules trapped in stalled 50S ribosomal subunits, and thus maintains levels of free tRNAs and 50S ribosomes.</text>
</comment>
<evidence type="ECO:0000256" key="4">
    <source>
        <dbReference type="ARBA" id="ARBA00022884"/>
    </source>
</evidence>
<dbReference type="FunFam" id="3.40.50.1470:FF:000001">
    <property type="entry name" value="Peptidyl-tRNA hydrolase"/>
    <property type="match status" value="1"/>
</dbReference>
<dbReference type="PROSITE" id="PS01195">
    <property type="entry name" value="PEPT_TRNA_HYDROL_1"/>
    <property type="match status" value="1"/>
</dbReference>
<gene>
    <name evidence="7 10" type="primary">pth</name>
    <name evidence="10" type="ORF">SAMEA104719789_00117</name>
</gene>
<dbReference type="Gene3D" id="3.40.50.1470">
    <property type="entry name" value="Peptidyl-tRNA hydrolase"/>
    <property type="match status" value="1"/>
</dbReference>
<feature type="site" description="Stabilizes the basic form of H active site to accept a proton" evidence="7">
    <location>
        <position position="92"/>
    </location>
</feature>
<reference evidence="10 11" key="1">
    <citation type="submission" date="2018-09" db="EMBL/GenBank/DDBJ databases">
        <authorList>
            <consortium name="Pathogen Informatics"/>
        </authorList>
    </citation>
    <scope>NUCLEOTIDE SEQUENCE [LARGE SCALE GENOMIC DNA]</scope>
    <source>
        <strain evidence="10 11">OH-22767</strain>
    </source>
</reference>
<comment type="similarity">
    <text evidence="5 7 9">Belongs to the PTH family.</text>
</comment>
<comment type="subcellular location">
    <subcellularLocation>
        <location evidence="7">Cytoplasm</location>
    </subcellularLocation>
</comment>
<evidence type="ECO:0000313" key="10">
    <source>
        <dbReference type="EMBL" id="SZD71026.1"/>
    </source>
</evidence>
<evidence type="ECO:0000256" key="8">
    <source>
        <dbReference type="RuleBase" id="RU000673"/>
    </source>
</evidence>
<dbReference type="CDD" id="cd00462">
    <property type="entry name" value="PTH"/>
    <property type="match status" value="1"/>
</dbReference>
<feature type="binding site" evidence="7">
    <location>
        <position position="16"/>
    </location>
    <ligand>
        <name>tRNA</name>
        <dbReference type="ChEBI" id="CHEBI:17843"/>
    </ligand>
</feature>
<keyword evidence="7" id="KW-0963">Cytoplasm</keyword>
<dbReference type="PANTHER" id="PTHR17224:SF1">
    <property type="entry name" value="PEPTIDYL-TRNA HYDROLASE"/>
    <property type="match status" value="1"/>
</dbReference>
<dbReference type="SUPFAM" id="SSF53178">
    <property type="entry name" value="Peptidyl-tRNA hydrolase-like"/>
    <property type="match status" value="1"/>
</dbReference>
<dbReference type="EC" id="3.1.1.29" evidence="1 7"/>
<evidence type="ECO:0000256" key="1">
    <source>
        <dbReference type="ARBA" id="ARBA00013260"/>
    </source>
</evidence>
<dbReference type="InterPro" id="IPR018171">
    <property type="entry name" value="Pept_tRNA_hydro_CS"/>
</dbReference>
<proteinExistence type="inferred from homology"/>
<dbReference type="OrthoDB" id="9800507at2"/>
<dbReference type="PANTHER" id="PTHR17224">
    <property type="entry name" value="PEPTIDYL-TRNA HYDROLASE"/>
    <property type="match status" value="1"/>
</dbReference>
<feature type="binding site" evidence="7">
    <location>
        <position position="67"/>
    </location>
    <ligand>
        <name>tRNA</name>
        <dbReference type="ChEBI" id="CHEBI:17843"/>
    </ligand>
</feature>
<evidence type="ECO:0000256" key="5">
    <source>
        <dbReference type="ARBA" id="ARBA00038063"/>
    </source>
</evidence>
<comment type="function">
    <text evidence="7">Hydrolyzes ribosome-free peptidyl-tRNAs (with 1 or more amino acids incorporated), which drop off the ribosome during protein synthesis, or as a result of ribosome stalling.</text>
</comment>
<dbReference type="GO" id="GO:0000049">
    <property type="term" value="F:tRNA binding"/>
    <property type="evidence" value="ECO:0007669"/>
    <property type="project" value="UniProtKB-UniRule"/>
</dbReference>
<dbReference type="GO" id="GO:0005737">
    <property type="term" value="C:cytoplasm"/>
    <property type="evidence" value="ECO:0007669"/>
    <property type="project" value="UniProtKB-SubCell"/>
</dbReference>
<comment type="catalytic activity">
    <reaction evidence="7 8">
        <text>an N-acyl-L-alpha-aminoacyl-tRNA + H2O = an N-acyl-L-amino acid + a tRNA + H(+)</text>
        <dbReference type="Rhea" id="RHEA:54448"/>
        <dbReference type="Rhea" id="RHEA-COMP:10123"/>
        <dbReference type="Rhea" id="RHEA-COMP:13883"/>
        <dbReference type="ChEBI" id="CHEBI:15377"/>
        <dbReference type="ChEBI" id="CHEBI:15378"/>
        <dbReference type="ChEBI" id="CHEBI:59874"/>
        <dbReference type="ChEBI" id="CHEBI:78442"/>
        <dbReference type="ChEBI" id="CHEBI:138191"/>
        <dbReference type="EC" id="3.1.1.29"/>
    </reaction>
</comment>
<evidence type="ECO:0000256" key="2">
    <source>
        <dbReference type="ARBA" id="ARBA00022555"/>
    </source>
</evidence>
<dbReference type="InterPro" id="IPR001328">
    <property type="entry name" value="Pept_tRNA_hydro"/>
</dbReference>
<evidence type="ECO:0000313" key="11">
    <source>
        <dbReference type="Proteomes" id="UP000262142"/>
    </source>
</evidence>
<keyword evidence="11" id="KW-1185">Reference proteome</keyword>
<evidence type="ECO:0000256" key="9">
    <source>
        <dbReference type="RuleBase" id="RU004320"/>
    </source>
</evidence>
<dbReference type="EMBL" id="UNSC01000001">
    <property type="protein sequence ID" value="SZD71026.1"/>
    <property type="molecule type" value="Genomic_DNA"/>
</dbReference>
<dbReference type="HAMAP" id="MF_00083">
    <property type="entry name" value="Pept_tRNA_hydro_bact"/>
    <property type="match status" value="1"/>
</dbReference>
<dbReference type="AlphaFoldDB" id="A0A383TVL7"/>
<dbReference type="RefSeq" id="WP_119058730.1">
    <property type="nucleotide sequence ID" value="NZ_UNSC01000001.1"/>
</dbReference>
<keyword evidence="2 7" id="KW-0820">tRNA-binding</keyword>
<feature type="binding site" evidence="7">
    <location>
        <position position="113"/>
    </location>
    <ligand>
        <name>tRNA</name>
        <dbReference type="ChEBI" id="CHEBI:17843"/>
    </ligand>
</feature>
<dbReference type="Proteomes" id="UP000262142">
    <property type="component" value="Unassembled WGS sequence"/>
</dbReference>
<accession>A0A383TVL7</accession>
<feature type="site" description="Discriminates between blocked and unblocked aminoacyl-tRNA" evidence="7">
    <location>
        <position position="11"/>
    </location>
</feature>
<protein>
    <recommendedName>
        <fullName evidence="6 7">Peptidyl-tRNA hydrolase</fullName>
        <shortName evidence="7">Pth</shortName>
        <ecNumber evidence="1 7">3.1.1.29</ecNumber>
    </recommendedName>
</protein>